<comment type="similarity">
    <text evidence="2 9">Belongs to the CRISPR-associated endoribonuclease Cas2 protein family.</text>
</comment>
<evidence type="ECO:0000256" key="2">
    <source>
        <dbReference type="ARBA" id="ARBA00009959"/>
    </source>
</evidence>
<protein>
    <recommendedName>
        <fullName evidence="9">CRISPR-associated endoribonuclease Cas2</fullName>
        <ecNumber evidence="9">3.1.-.-</ecNumber>
    </recommendedName>
</protein>
<proteinExistence type="inferred from homology"/>
<gene>
    <name evidence="9" type="primary">cas2</name>
    <name evidence="10" type="ORF">C7443_101468</name>
</gene>
<dbReference type="Proteomes" id="UP000246569">
    <property type="component" value="Unassembled WGS sequence"/>
</dbReference>
<comment type="subunit">
    <text evidence="9">Homodimer, forms a heterotetramer with a Cas1 homodimer.</text>
</comment>
<dbReference type="GO" id="GO:0051607">
    <property type="term" value="P:defense response to virus"/>
    <property type="evidence" value="ECO:0007669"/>
    <property type="project" value="UniProtKB-UniRule"/>
</dbReference>
<dbReference type="GO" id="GO:0043571">
    <property type="term" value="P:maintenance of CRISPR repeat elements"/>
    <property type="evidence" value="ECO:0007669"/>
    <property type="project" value="UniProtKB-UniRule"/>
</dbReference>
<dbReference type="SUPFAM" id="SSF143430">
    <property type="entry name" value="TTP0101/SSO1404-like"/>
    <property type="match status" value="1"/>
</dbReference>
<dbReference type="EC" id="3.1.-.-" evidence="9"/>
<evidence type="ECO:0000313" key="10">
    <source>
        <dbReference type="EMBL" id="PWV65982.1"/>
    </source>
</evidence>
<name>A0A317N088_9GAMM</name>
<dbReference type="PANTHER" id="PTHR34405">
    <property type="entry name" value="CRISPR-ASSOCIATED ENDORIBONUCLEASE CAS2"/>
    <property type="match status" value="1"/>
</dbReference>
<evidence type="ECO:0000256" key="5">
    <source>
        <dbReference type="ARBA" id="ARBA00022759"/>
    </source>
</evidence>
<evidence type="ECO:0000256" key="4">
    <source>
        <dbReference type="ARBA" id="ARBA00022723"/>
    </source>
</evidence>
<keyword evidence="8 9" id="KW-0051">Antiviral defense</keyword>
<comment type="caution">
    <text evidence="10">The sequence shown here is derived from an EMBL/GenBank/DDBJ whole genome shotgun (WGS) entry which is preliminary data.</text>
</comment>
<comment type="cofactor">
    <cofactor evidence="1 9">
        <name>Mg(2+)</name>
        <dbReference type="ChEBI" id="CHEBI:18420"/>
    </cofactor>
</comment>
<dbReference type="RefSeq" id="WP_110016960.1">
    <property type="nucleotide sequence ID" value="NZ_QGTJ01000001.1"/>
</dbReference>
<keyword evidence="11" id="KW-1185">Reference proteome</keyword>
<evidence type="ECO:0000256" key="8">
    <source>
        <dbReference type="ARBA" id="ARBA00023118"/>
    </source>
</evidence>
<dbReference type="Pfam" id="PF09827">
    <property type="entry name" value="CRISPR_Cas2"/>
    <property type="match status" value="1"/>
</dbReference>
<keyword evidence="3 9" id="KW-0540">Nuclease</keyword>
<evidence type="ECO:0000313" key="11">
    <source>
        <dbReference type="Proteomes" id="UP000246569"/>
    </source>
</evidence>
<sequence length="96" mass="10954">MSRRDLYIAAYDISDAQRLHEALLLLKRYASGGQKSVFECFLDADERRRLLGDMRTLLDDDTDRFLLLPLRAGQGERTRTLGRAAAAIDPDFFYVG</sequence>
<evidence type="ECO:0000256" key="9">
    <source>
        <dbReference type="HAMAP-Rule" id="MF_01471"/>
    </source>
</evidence>
<dbReference type="EMBL" id="QGTJ01000001">
    <property type="protein sequence ID" value="PWV65982.1"/>
    <property type="molecule type" value="Genomic_DNA"/>
</dbReference>
<dbReference type="GO" id="GO:0046872">
    <property type="term" value="F:metal ion binding"/>
    <property type="evidence" value="ECO:0007669"/>
    <property type="project" value="UniProtKB-UniRule"/>
</dbReference>
<accession>A0A317N088</accession>
<evidence type="ECO:0000256" key="7">
    <source>
        <dbReference type="ARBA" id="ARBA00022842"/>
    </source>
</evidence>
<dbReference type="AlphaFoldDB" id="A0A317N088"/>
<evidence type="ECO:0000256" key="6">
    <source>
        <dbReference type="ARBA" id="ARBA00022801"/>
    </source>
</evidence>
<keyword evidence="7 9" id="KW-0460">Magnesium</keyword>
<dbReference type="HAMAP" id="MF_01471">
    <property type="entry name" value="Cas2"/>
    <property type="match status" value="1"/>
</dbReference>
<dbReference type="GO" id="GO:0016787">
    <property type="term" value="F:hydrolase activity"/>
    <property type="evidence" value="ECO:0007669"/>
    <property type="project" value="UniProtKB-KW"/>
</dbReference>
<dbReference type="Gene3D" id="3.30.70.240">
    <property type="match status" value="1"/>
</dbReference>
<keyword evidence="4 9" id="KW-0479">Metal-binding</keyword>
<keyword evidence="6 9" id="KW-0378">Hydrolase</keyword>
<feature type="binding site" evidence="9">
    <location>
        <position position="12"/>
    </location>
    <ligand>
        <name>Mg(2+)</name>
        <dbReference type="ChEBI" id="CHEBI:18420"/>
        <note>catalytic</note>
    </ligand>
</feature>
<dbReference type="OrthoDB" id="9798176at2"/>
<dbReference type="CDD" id="cd09725">
    <property type="entry name" value="Cas2_I_II_III"/>
    <property type="match status" value="1"/>
</dbReference>
<reference evidence="10 11" key="1">
    <citation type="submission" date="2018-05" db="EMBL/GenBank/DDBJ databases">
        <title>Genomic Encyclopedia of Type Strains, Phase IV (KMG-IV): sequencing the most valuable type-strain genomes for metagenomic binning, comparative biology and taxonomic classification.</title>
        <authorList>
            <person name="Goeker M."/>
        </authorList>
    </citation>
    <scope>NUCLEOTIDE SEQUENCE [LARGE SCALE GENOMIC DNA]</scope>
    <source>
        <strain evidence="10 11">DSM 23606</strain>
    </source>
</reference>
<dbReference type="InterPro" id="IPR019199">
    <property type="entry name" value="Virulence_VapD/CRISPR_Cas2"/>
</dbReference>
<comment type="function">
    <text evidence="9">CRISPR (clustered regularly interspaced short palindromic repeat), is an adaptive immune system that provides protection against mobile genetic elements (viruses, transposable elements and conjugative plasmids). CRISPR clusters contain sequences complementary to antecedent mobile elements and target invading nucleic acids. CRISPR clusters are transcribed and processed into CRISPR RNA (crRNA). Functions as a ssRNA-specific endoribonuclease. Involved in the integration of spacer DNA into the CRISPR cassette.</text>
</comment>
<evidence type="ECO:0000256" key="3">
    <source>
        <dbReference type="ARBA" id="ARBA00022722"/>
    </source>
</evidence>
<dbReference type="GO" id="GO:0004521">
    <property type="term" value="F:RNA endonuclease activity"/>
    <property type="evidence" value="ECO:0007669"/>
    <property type="project" value="InterPro"/>
</dbReference>
<keyword evidence="5 9" id="KW-0255">Endonuclease</keyword>
<dbReference type="PANTHER" id="PTHR34405:SF3">
    <property type="entry name" value="CRISPR-ASSOCIATED ENDORIBONUCLEASE CAS2 3"/>
    <property type="match status" value="1"/>
</dbReference>
<evidence type="ECO:0000256" key="1">
    <source>
        <dbReference type="ARBA" id="ARBA00001946"/>
    </source>
</evidence>
<organism evidence="10 11">
    <name type="scientific">Plasticicumulans acidivorans</name>
    <dbReference type="NCBI Taxonomy" id="886464"/>
    <lineage>
        <taxon>Bacteria</taxon>
        <taxon>Pseudomonadati</taxon>
        <taxon>Pseudomonadota</taxon>
        <taxon>Gammaproteobacteria</taxon>
        <taxon>Candidatus Competibacteraceae</taxon>
        <taxon>Plasticicumulans</taxon>
    </lineage>
</organism>
<dbReference type="InterPro" id="IPR021127">
    <property type="entry name" value="CRISPR_associated_Cas2"/>
</dbReference>